<feature type="domain" description="Putative Flp pilus-assembly TadG-like N-terminal" evidence="2">
    <location>
        <begin position="12"/>
        <end position="58"/>
    </location>
</feature>
<dbReference type="EMBL" id="CP001737">
    <property type="protein sequence ID" value="ACV77148.1"/>
    <property type="molecule type" value="Genomic_DNA"/>
</dbReference>
<dbReference type="Proteomes" id="UP000002218">
    <property type="component" value="Chromosome"/>
</dbReference>
<evidence type="ECO:0000313" key="4">
    <source>
        <dbReference type="Proteomes" id="UP000002218"/>
    </source>
</evidence>
<dbReference type="AlphaFoldDB" id="C8X980"/>
<organism evidence="3 4">
    <name type="scientific">Nakamurella multipartita (strain ATCC 700099 / DSM 44233 / CIP 104796 / JCM 9543 / NBRC 105858 / Y-104)</name>
    <name type="common">Microsphaera multipartita</name>
    <dbReference type="NCBI Taxonomy" id="479431"/>
    <lineage>
        <taxon>Bacteria</taxon>
        <taxon>Bacillati</taxon>
        <taxon>Actinomycetota</taxon>
        <taxon>Actinomycetes</taxon>
        <taxon>Nakamurellales</taxon>
        <taxon>Nakamurellaceae</taxon>
        <taxon>Nakamurella</taxon>
    </lineage>
</organism>
<dbReference type="InterPro" id="IPR021202">
    <property type="entry name" value="Rv3654c-like"/>
</dbReference>
<reference evidence="4" key="1">
    <citation type="submission" date="2009-09" db="EMBL/GenBank/DDBJ databases">
        <title>The complete genome of Nakamurella multipartita DSM 44233.</title>
        <authorList>
            <consortium name="US DOE Joint Genome Institute (JGI-PGF)"/>
            <person name="Lucas S."/>
            <person name="Copeland A."/>
            <person name="Lapidus A."/>
            <person name="Glavina del Rio T."/>
            <person name="Dalin E."/>
            <person name="Tice H."/>
            <person name="Bruce D."/>
            <person name="Goodwin L."/>
            <person name="Pitluck S."/>
            <person name="Kyrpides N."/>
            <person name="Mavromatis K."/>
            <person name="Ivanova N."/>
            <person name="Ovchinnikova G."/>
            <person name="Sims D."/>
            <person name="Meincke L."/>
            <person name="Brettin T."/>
            <person name="Detter J.C."/>
            <person name="Han C."/>
            <person name="Larimer F."/>
            <person name="Land M."/>
            <person name="Hauser L."/>
            <person name="Markowitz V."/>
            <person name="Cheng J.-F."/>
            <person name="Hugenholtz P."/>
            <person name="Woyke T."/>
            <person name="Wu D."/>
            <person name="Klenk H.-P."/>
            <person name="Eisen J.A."/>
        </authorList>
    </citation>
    <scope>NUCLEOTIDE SEQUENCE [LARGE SCALE GENOMIC DNA]</scope>
    <source>
        <strain evidence="4">ATCC 700099 / DSM 44233 / CIP 104796 / JCM 9543 / NBRC 105858 / Y-104</strain>
    </source>
</reference>
<reference evidence="3 4" key="2">
    <citation type="journal article" date="2010" name="Stand. Genomic Sci.">
        <title>Complete genome sequence of Nakamurella multipartita type strain (Y-104).</title>
        <authorList>
            <person name="Tice H."/>
            <person name="Mayilraj S."/>
            <person name="Sims D."/>
            <person name="Lapidus A."/>
            <person name="Nolan M."/>
            <person name="Lucas S."/>
            <person name="Glavina Del Rio T."/>
            <person name="Copeland A."/>
            <person name="Cheng J.F."/>
            <person name="Meincke L."/>
            <person name="Bruce D."/>
            <person name="Goodwin L."/>
            <person name="Pitluck S."/>
            <person name="Ivanova N."/>
            <person name="Mavromatis K."/>
            <person name="Ovchinnikova G."/>
            <person name="Pati A."/>
            <person name="Chen A."/>
            <person name="Palaniappan K."/>
            <person name="Land M."/>
            <person name="Hauser L."/>
            <person name="Chang Y.J."/>
            <person name="Jeffries C.D."/>
            <person name="Detter J.C."/>
            <person name="Brettin T."/>
            <person name="Rohde M."/>
            <person name="Goker M."/>
            <person name="Bristow J."/>
            <person name="Eisen J.A."/>
            <person name="Markowitz V."/>
            <person name="Hugenholtz P."/>
            <person name="Kyrpides N.C."/>
            <person name="Klenk H.P."/>
            <person name="Chen F."/>
        </authorList>
    </citation>
    <scope>NUCLEOTIDE SEQUENCE [LARGE SCALE GENOMIC DNA]</scope>
    <source>
        <strain evidence="4">ATCC 700099 / DSM 44233 / CIP 104796 / JCM 9543 / NBRC 105858 / Y-104</strain>
    </source>
</reference>
<dbReference type="NCBIfam" id="TIGR03816">
    <property type="entry name" value="tadE_like_DECH"/>
    <property type="match status" value="1"/>
</dbReference>
<dbReference type="KEGG" id="nml:Namu_0734"/>
<dbReference type="Pfam" id="PF13400">
    <property type="entry name" value="Tad"/>
    <property type="match status" value="1"/>
</dbReference>
<gene>
    <name evidence="3" type="ordered locus">Namu_0734</name>
</gene>
<feature type="transmembrane region" description="Helical" evidence="1">
    <location>
        <begin position="12"/>
        <end position="31"/>
    </location>
</feature>
<keyword evidence="1" id="KW-1133">Transmembrane helix</keyword>
<keyword evidence="1" id="KW-0812">Transmembrane</keyword>
<keyword evidence="4" id="KW-1185">Reference proteome</keyword>
<dbReference type="InParanoid" id="C8X980"/>
<evidence type="ECO:0000313" key="3">
    <source>
        <dbReference type="EMBL" id="ACV77148.1"/>
    </source>
</evidence>
<accession>C8X980</accession>
<evidence type="ECO:0000259" key="2">
    <source>
        <dbReference type="Pfam" id="PF13400"/>
    </source>
</evidence>
<sequence length="126" mass="12246">MSARNARERDRGTATVFACVGVVVLLLVTGVGVHLGSAVLARQRAETGADLAALAGAAVLLRGVAAACAAATQVARANQVELRSCAADGLDLLVEVSAEVAGGTGVGGSAIGRARAGPVQRAGVSG</sequence>
<dbReference type="InterPro" id="IPR028087">
    <property type="entry name" value="Tad_N"/>
</dbReference>
<proteinExistence type="predicted"/>
<keyword evidence="1" id="KW-0472">Membrane</keyword>
<dbReference type="STRING" id="479431.Namu_0734"/>
<dbReference type="RefSeq" id="WP_015746064.1">
    <property type="nucleotide sequence ID" value="NC_013235.1"/>
</dbReference>
<dbReference type="HOGENOM" id="CLU_104210_0_2_11"/>
<protein>
    <recommendedName>
        <fullName evidence="2">Putative Flp pilus-assembly TadG-like N-terminal domain-containing protein</fullName>
    </recommendedName>
</protein>
<name>C8X980_NAKMY</name>
<evidence type="ECO:0000256" key="1">
    <source>
        <dbReference type="SAM" id="Phobius"/>
    </source>
</evidence>